<dbReference type="Pfam" id="PF12023">
    <property type="entry name" value="DUF3511"/>
    <property type="match status" value="1"/>
</dbReference>
<dbReference type="EMBL" id="JAUHHV010000008">
    <property type="protein sequence ID" value="KAK1413851.1"/>
    <property type="molecule type" value="Genomic_DNA"/>
</dbReference>
<dbReference type="PANTHER" id="PTHR33193:SF13">
    <property type="entry name" value="EXPRESSED PROTEIN"/>
    <property type="match status" value="1"/>
</dbReference>
<reference evidence="1" key="1">
    <citation type="journal article" date="2023" name="bioRxiv">
        <title>Improved chromosome-level genome assembly for marigold (Tagetes erecta).</title>
        <authorList>
            <person name="Jiang F."/>
            <person name="Yuan L."/>
            <person name="Wang S."/>
            <person name="Wang H."/>
            <person name="Xu D."/>
            <person name="Wang A."/>
            <person name="Fan W."/>
        </authorList>
    </citation>
    <scope>NUCLEOTIDE SEQUENCE</scope>
    <source>
        <strain evidence="1">WSJ</strain>
        <tissue evidence="1">Leaf</tissue>
    </source>
</reference>
<accession>A0AAD8NMI9</accession>
<dbReference type="PANTHER" id="PTHR33193">
    <property type="entry name" value="DOMAIN PROTEIN, PUTATIVE (DUF3511)-RELATED"/>
    <property type="match status" value="1"/>
</dbReference>
<dbReference type="AlphaFoldDB" id="A0AAD8NMI9"/>
<gene>
    <name evidence="1" type="ORF">QVD17_29587</name>
</gene>
<proteinExistence type="predicted"/>
<evidence type="ECO:0000313" key="1">
    <source>
        <dbReference type="EMBL" id="KAK1413851.1"/>
    </source>
</evidence>
<organism evidence="1 2">
    <name type="scientific">Tagetes erecta</name>
    <name type="common">African marigold</name>
    <dbReference type="NCBI Taxonomy" id="13708"/>
    <lineage>
        <taxon>Eukaryota</taxon>
        <taxon>Viridiplantae</taxon>
        <taxon>Streptophyta</taxon>
        <taxon>Embryophyta</taxon>
        <taxon>Tracheophyta</taxon>
        <taxon>Spermatophyta</taxon>
        <taxon>Magnoliopsida</taxon>
        <taxon>eudicotyledons</taxon>
        <taxon>Gunneridae</taxon>
        <taxon>Pentapetalae</taxon>
        <taxon>asterids</taxon>
        <taxon>campanulids</taxon>
        <taxon>Asterales</taxon>
        <taxon>Asteraceae</taxon>
        <taxon>Asteroideae</taxon>
        <taxon>Heliantheae alliance</taxon>
        <taxon>Tageteae</taxon>
        <taxon>Tagetes</taxon>
    </lineage>
</organism>
<protein>
    <recommendedName>
        <fullName evidence="3">DUF3511 domain-containing protein</fullName>
    </recommendedName>
</protein>
<evidence type="ECO:0000313" key="2">
    <source>
        <dbReference type="Proteomes" id="UP001229421"/>
    </source>
</evidence>
<name>A0AAD8NMI9_TARER</name>
<sequence>MLALVKTSNFKVPNGLVSGSTKVRDKKTIYTHAENNANSREHTNQIEDLKYRSYNGNMMQIEPYNTHQSSSQTNNPTVMGLKRVNKRPVSRIWRLTDPELQRKKRIASYKAYAVEGRVKASIRKSFRWIKERYSKIVYGLS</sequence>
<evidence type="ECO:0008006" key="3">
    <source>
        <dbReference type="Google" id="ProtNLM"/>
    </source>
</evidence>
<comment type="caution">
    <text evidence="1">The sequence shown here is derived from an EMBL/GenBank/DDBJ whole genome shotgun (WGS) entry which is preliminary data.</text>
</comment>
<dbReference type="InterPro" id="IPR021899">
    <property type="entry name" value="DUF3511"/>
</dbReference>
<dbReference type="Proteomes" id="UP001229421">
    <property type="component" value="Unassembled WGS sequence"/>
</dbReference>
<keyword evidence="2" id="KW-1185">Reference proteome</keyword>